<proteinExistence type="predicted"/>
<name>A0A6B1FZQ1_9CHLR</name>
<organism evidence="1">
    <name type="scientific">Caldilineaceae bacterium SB0675_bin_29</name>
    <dbReference type="NCBI Taxonomy" id="2605266"/>
    <lineage>
        <taxon>Bacteria</taxon>
        <taxon>Bacillati</taxon>
        <taxon>Chloroflexota</taxon>
        <taxon>Caldilineae</taxon>
        <taxon>Caldilineales</taxon>
        <taxon>Caldilineaceae</taxon>
    </lineage>
</organism>
<evidence type="ECO:0008006" key="2">
    <source>
        <dbReference type="Google" id="ProtNLM"/>
    </source>
</evidence>
<evidence type="ECO:0000313" key="1">
    <source>
        <dbReference type="EMBL" id="MYH63062.1"/>
    </source>
</evidence>
<gene>
    <name evidence="1" type="ORF">F4148_15330</name>
</gene>
<dbReference type="AlphaFoldDB" id="A0A6B1FZQ1"/>
<dbReference type="EMBL" id="VYDA01000537">
    <property type="protein sequence ID" value="MYH63062.1"/>
    <property type="molecule type" value="Genomic_DNA"/>
</dbReference>
<sequence length="199" mass="22009">MQYRITVSGVSPIIHHNGAAGLDTRSAVSREIAAITAKRGGNRTAADDDRLRELEAQRSLWLDEGGAPTIPAAAIRSSIEAGARKRKQGTQVRGGLVVLSSAFKYDQEKYGTDVEKLGRSTQYTVPVVVKSSRILRTRAKFDEPWSCTFELDVDDELIDQIQLLEWLDIAGRQIGLGDWRPEKSGMFGRFTVSDSDKDK</sequence>
<reference evidence="1" key="1">
    <citation type="submission" date="2019-09" db="EMBL/GenBank/DDBJ databases">
        <title>Characterisation of the sponge microbiome using genome-centric metagenomics.</title>
        <authorList>
            <person name="Engelberts J.P."/>
            <person name="Robbins S.J."/>
            <person name="De Goeij J.M."/>
            <person name="Aranda M."/>
            <person name="Bell S.C."/>
            <person name="Webster N.S."/>
        </authorList>
    </citation>
    <scope>NUCLEOTIDE SEQUENCE</scope>
    <source>
        <strain evidence="1">SB0675_bin_29</strain>
    </source>
</reference>
<accession>A0A6B1FZQ1</accession>
<comment type="caution">
    <text evidence="1">The sequence shown here is derived from an EMBL/GenBank/DDBJ whole genome shotgun (WGS) entry which is preliminary data.</text>
</comment>
<protein>
    <recommendedName>
        <fullName evidence="2">CRISPR-associated protein</fullName>
    </recommendedName>
</protein>